<evidence type="ECO:0000313" key="1">
    <source>
        <dbReference type="EMBL" id="KMY31807.1"/>
    </source>
</evidence>
<organism evidence="1 2">
    <name type="scientific">Lysinibacillus xylanilyticus</name>
    <dbReference type="NCBI Taxonomy" id="582475"/>
    <lineage>
        <taxon>Bacteria</taxon>
        <taxon>Bacillati</taxon>
        <taxon>Bacillota</taxon>
        <taxon>Bacilli</taxon>
        <taxon>Bacillales</taxon>
        <taxon>Bacillaceae</taxon>
        <taxon>Lysinibacillus</taxon>
    </lineage>
</organism>
<dbReference type="AlphaFoldDB" id="A0A0K9FC41"/>
<sequence>MARVAITCVNLQFSKIKSHIVRGQSFIYKKKTFMFKVLKIRSWQSEKEIAFFVLMLKNKIFY</sequence>
<gene>
    <name evidence="1" type="ORF">ACZ11_06350</name>
</gene>
<dbReference type="PATRIC" id="fig|582475.4.peg.734"/>
<dbReference type="EMBL" id="LFXJ01000005">
    <property type="protein sequence ID" value="KMY31807.1"/>
    <property type="molecule type" value="Genomic_DNA"/>
</dbReference>
<reference evidence="2" key="1">
    <citation type="submission" date="2015-07" db="EMBL/GenBank/DDBJ databases">
        <authorList>
            <consortium name="Consortium for Microbial Forensics and Genomics (microFORGE)"/>
            <person name="Knight B.M."/>
            <person name="Roberts D.P."/>
            <person name="Lin D."/>
            <person name="Hari K."/>
            <person name="Fletcher J."/>
            <person name="Melcher U."/>
            <person name="Blagden T."/>
            <person name="Winegar R.A."/>
        </authorList>
    </citation>
    <scope>NUCLEOTIDE SEQUENCE [LARGE SCALE GENOMIC DNA]</scope>
    <source>
        <strain evidence="2">DSM 23493</strain>
    </source>
</reference>
<dbReference type="Proteomes" id="UP000037326">
    <property type="component" value="Unassembled WGS sequence"/>
</dbReference>
<evidence type="ECO:0000313" key="2">
    <source>
        <dbReference type="Proteomes" id="UP000037326"/>
    </source>
</evidence>
<proteinExistence type="predicted"/>
<protein>
    <submittedName>
        <fullName evidence="1">Uncharacterized protein</fullName>
    </submittedName>
</protein>
<accession>A0A0K9FC41</accession>
<name>A0A0K9FC41_9BACI</name>
<comment type="caution">
    <text evidence="1">The sequence shown here is derived from an EMBL/GenBank/DDBJ whole genome shotgun (WGS) entry which is preliminary data.</text>
</comment>